<reference evidence="5 6" key="1">
    <citation type="submission" date="2020-08" db="EMBL/GenBank/DDBJ databases">
        <authorList>
            <person name="Newling K."/>
            <person name="Davey J."/>
            <person name="Forrester S."/>
        </authorList>
    </citation>
    <scope>NUCLEOTIDE SEQUENCE [LARGE SCALE GENOMIC DNA]</scope>
    <source>
        <strain evidence="6">Crithidia deanei Carvalho (ATCC PRA-265)</strain>
    </source>
</reference>
<evidence type="ECO:0000256" key="3">
    <source>
        <dbReference type="ARBA" id="ARBA00022898"/>
    </source>
</evidence>
<dbReference type="OrthoDB" id="4418812at2759"/>
<comment type="similarity">
    <text evidence="2">Belongs to the serine/threonine dehydratase family.</text>
</comment>
<feature type="domain" description="Tryptophan synthase beta chain-like PALP" evidence="4">
    <location>
        <begin position="18"/>
        <end position="334"/>
    </location>
</feature>
<dbReference type="EMBL" id="LR877160">
    <property type="protein sequence ID" value="CAD2220044.1"/>
    <property type="molecule type" value="Genomic_DNA"/>
</dbReference>
<protein>
    <submittedName>
        <fullName evidence="5">Pyridoxal-phosphate dependent enzyme, putative</fullName>
    </submittedName>
</protein>
<proteinExistence type="inferred from homology"/>
<evidence type="ECO:0000313" key="5">
    <source>
        <dbReference type="EMBL" id="CAD2220044.1"/>
    </source>
</evidence>
<dbReference type="AlphaFoldDB" id="A0A7G2CM88"/>
<dbReference type="PANTHER" id="PTHR43050:SF1">
    <property type="entry name" value="SERINE RACEMASE"/>
    <property type="match status" value="1"/>
</dbReference>
<comment type="cofactor">
    <cofactor evidence="1">
        <name>pyridoxal 5'-phosphate</name>
        <dbReference type="ChEBI" id="CHEBI:597326"/>
    </cofactor>
</comment>
<dbReference type="Pfam" id="PF00291">
    <property type="entry name" value="PALP"/>
    <property type="match status" value="1"/>
</dbReference>
<dbReference type="VEuPathDB" id="TriTrypDB:ADEAN_000755800"/>
<evidence type="ECO:0000313" key="6">
    <source>
        <dbReference type="Proteomes" id="UP000515908"/>
    </source>
</evidence>
<name>A0A7G2CM88_9TRYP</name>
<dbReference type="GO" id="GO:0005524">
    <property type="term" value="F:ATP binding"/>
    <property type="evidence" value="ECO:0007669"/>
    <property type="project" value="TreeGrafter"/>
</dbReference>
<dbReference type="GO" id="GO:0030170">
    <property type="term" value="F:pyridoxal phosphate binding"/>
    <property type="evidence" value="ECO:0007669"/>
    <property type="project" value="TreeGrafter"/>
</dbReference>
<sequence length="385" mass="42808">MADMSLNDIIAASNSLRGYINKTPVIESVSLRTKTNKQRVYLKCENLQRTGTYHIRGMLYKVIKLKEEDLAVNNFIIHSAGNSGAALSLAANLYQGKAHVVVPKSINSNILKSITHYKGQYYECEPTSEARNEKIKQLFNELNYSKDKINNTFRVCSIVKPYRDRTLMIGYATLGLEFLYQTELKVDCIIVPVAGGLLLAGVALAVKKLKPNCAVYGADVVKNDKIDYHGGFYKTEDKKQETDLDSFKNDVTTNAYNKPGATTVKDIVKRPRVADSIVSPISPVASEYINAYVDGILHVDELQLKKGFRYSYERLKLVVDIHAATAVAALIEYADGNNNSAINNNPNNNVMNRNISLEHYKRVGVILSGGNVDLTHIPRLSDAKL</sequence>
<dbReference type="PANTHER" id="PTHR43050">
    <property type="entry name" value="SERINE / THREONINE RACEMASE FAMILY MEMBER"/>
    <property type="match status" value="1"/>
</dbReference>
<dbReference type="GO" id="GO:0030378">
    <property type="term" value="F:serine racemase activity"/>
    <property type="evidence" value="ECO:0007669"/>
    <property type="project" value="TreeGrafter"/>
</dbReference>
<dbReference type="GO" id="GO:0070179">
    <property type="term" value="P:D-serine biosynthetic process"/>
    <property type="evidence" value="ECO:0007669"/>
    <property type="project" value="TreeGrafter"/>
</dbReference>
<dbReference type="InterPro" id="IPR001926">
    <property type="entry name" value="TrpB-like_PALP"/>
</dbReference>
<dbReference type="SUPFAM" id="SSF53686">
    <property type="entry name" value="Tryptophan synthase beta subunit-like PLP-dependent enzymes"/>
    <property type="match status" value="1"/>
</dbReference>
<evidence type="ECO:0000256" key="2">
    <source>
        <dbReference type="ARBA" id="ARBA00010869"/>
    </source>
</evidence>
<evidence type="ECO:0000259" key="4">
    <source>
        <dbReference type="Pfam" id="PF00291"/>
    </source>
</evidence>
<dbReference type="Proteomes" id="UP000515908">
    <property type="component" value="Chromosome 16"/>
</dbReference>
<accession>A0A7G2CM88</accession>
<dbReference type="InterPro" id="IPR036052">
    <property type="entry name" value="TrpB-like_PALP_sf"/>
</dbReference>
<keyword evidence="6" id="KW-1185">Reference proteome</keyword>
<dbReference type="GO" id="GO:0018114">
    <property type="term" value="F:threonine racemase activity"/>
    <property type="evidence" value="ECO:0007669"/>
    <property type="project" value="TreeGrafter"/>
</dbReference>
<evidence type="ECO:0000256" key="1">
    <source>
        <dbReference type="ARBA" id="ARBA00001933"/>
    </source>
</evidence>
<dbReference type="Gene3D" id="3.40.50.1100">
    <property type="match status" value="3"/>
</dbReference>
<gene>
    <name evidence="5" type="ORF">ADEAN_000755800</name>
</gene>
<keyword evidence="3" id="KW-0663">Pyridoxal phosphate</keyword>
<dbReference type="GO" id="GO:0003941">
    <property type="term" value="F:L-serine ammonia-lyase activity"/>
    <property type="evidence" value="ECO:0007669"/>
    <property type="project" value="TreeGrafter"/>
</dbReference>
<dbReference type="GO" id="GO:0000287">
    <property type="term" value="F:magnesium ion binding"/>
    <property type="evidence" value="ECO:0007669"/>
    <property type="project" value="TreeGrafter"/>
</dbReference>
<organism evidence="5 6">
    <name type="scientific">Angomonas deanei</name>
    <dbReference type="NCBI Taxonomy" id="59799"/>
    <lineage>
        <taxon>Eukaryota</taxon>
        <taxon>Discoba</taxon>
        <taxon>Euglenozoa</taxon>
        <taxon>Kinetoplastea</taxon>
        <taxon>Metakinetoplastina</taxon>
        <taxon>Trypanosomatida</taxon>
        <taxon>Trypanosomatidae</taxon>
        <taxon>Strigomonadinae</taxon>
        <taxon>Angomonas</taxon>
    </lineage>
</organism>